<dbReference type="AlphaFoldDB" id="A0A1H8AHE9"/>
<gene>
    <name evidence="1" type="ORF">SAMN04489760_13510</name>
</gene>
<dbReference type="Proteomes" id="UP000198744">
    <property type="component" value="Unassembled WGS sequence"/>
</dbReference>
<accession>A0A1H8AHE9</accession>
<dbReference type="EMBL" id="FOBS01000035">
    <property type="protein sequence ID" value="SEM69258.1"/>
    <property type="molecule type" value="Genomic_DNA"/>
</dbReference>
<dbReference type="InterPro" id="IPR023811">
    <property type="entry name" value="CHP04076"/>
</dbReference>
<sequence length="92" mass="10139">MAKDPGIGKKMIATVMSVKGDCSAGHVKDDTFEISCHNPAGLCGFFFHDIFPSLSTFQFGGNLPWWEGDVIELKCPDSDNLVTLKVERFERG</sequence>
<dbReference type="NCBIfam" id="TIGR04076">
    <property type="entry name" value="TIGR04076 family protein"/>
    <property type="match status" value="1"/>
</dbReference>
<dbReference type="OrthoDB" id="5518200at2"/>
<dbReference type="STRING" id="43775.SAMN04489760_13510"/>
<organism evidence="1 2">
    <name type="scientific">Syntrophus gentianae</name>
    <dbReference type="NCBI Taxonomy" id="43775"/>
    <lineage>
        <taxon>Bacteria</taxon>
        <taxon>Pseudomonadati</taxon>
        <taxon>Thermodesulfobacteriota</taxon>
        <taxon>Syntrophia</taxon>
        <taxon>Syntrophales</taxon>
        <taxon>Syntrophaceae</taxon>
        <taxon>Syntrophus</taxon>
    </lineage>
</organism>
<dbReference type="RefSeq" id="WP_093884624.1">
    <property type="nucleotide sequence ID" value="NZ_FOBS01000035.1"/>
</dbReference>
<evidence type="ECO:0000313" key="1">
    <source>
        <dbReference type="EMBL" id="SEM69258.1"/>
    </source>
</evidence>
<protein>
    <submittedName>
        <fullName evidence="1">TIGR04076 family protein</fullName>
    </submittedName>
</protein>
<keyword evidence="2" id="KW-1185">Reference proteome</keyword>
<evidence type="ECO:0000313" key="2">
    <source>
        <dbReference type="Proteomes" id="UP000198744"/>
    </source>
</evidence>
<reference evidence="1 2" key="1">
    <citation type="submission" date="2016-10" db="EMBL/GenBank/DDBJ databases">
        <authorList>
            <person name="de Groot N.N."/>
        </authorList>
    </citation>
    <scope>NUCLEOTIDE SEQUENCE [LARGE SCALE GENOMIC DNA]</scope>
    <source>
        <strain evidence="1 2">DSM 8423</strain>
    </source>
</reference>
<name>A0A1H8AHE9_9BACT</name>
<proteinExistence type="predicted"/>